<sequence length="225" mass="24420">MAWRCSASNNIGLINNLKASGIIQSTEVYRAMSSVDRKHYAPLQPYQDSPQTIGYGATISAPHMHAYALEYLRGFLKPGMKALDVGSGSGYLTSCMAAMVEKNGQVVGIEHIPELVELSTKNVKADHPEFLESGQVVFVTGDGREGYPDNGPYDCIHVGAAAVKTPTALINQLKSPGRMFIPVGTELHSQSIYQIDKDENGEIKEEELMGVMYVPLTDAKTQRGA</sequence>
<keyword evidence="9" id="KW-1185">Reference proteome</keyword>
<dbReference type="PANTHER" id="PTHR11579">
    <property type="entry name" value="PROTEIN-L-ISOASPARTATE O-METHYLTRANSFERASE"/>
    <property type="match status" value="1"/>
</dbReference>
<keyword evidence="6 7" id="KW-0949">S-adenosyl-L-methionine</keyword>
<dbReference type="EMBL" id="JASJQH010006911">
    <property type="protein sequence ID" value="KAK9727784.1"/>
    <property type="molecule type" value="Genomic_DNA"/>
</dbReference>
<comment type="similarity">
    <text evidence="2 7">Belongs to the methyltransferase superfamily. L-isoaspartyl/D-aspartyl protein methyltransferase family.</text>
</comment>
<dbReference type="Gene3D" id="3.40.50.150">
    <property type="entry name" value="Vaccinia Virus protein VP39"/>
    <property type="match status" value="1"/>
</dbReference>
<dbReference type="PROSITE" id="PS01279">
    <property type="entry name" value="PCMT"/>
    <property type="match status" value="1"/>
</dbReference>
<accession>A0ABR2W9A8</accession>
<evidence type="ECO:0000256" key="3">
    <source>
        <dbReference type="ARBA" id="ARBA00022490"/>
    </source>
</evidence>
<evidence type="ECO:0000256" key="2">
    <source>
        <dbReference type="ARBA" id="ARBA00005369"/>
    </source>
</evidence>
<dbReference type="Pfam" id="PF01135">
    <property type="entry name" value="PCMT"/>
    <property type="match status" value="1"/>
</dbReference>
<dbReference type="CDD" id="cd02440">
    <property type="entry name" value="AdoMet_MTases"/>
    <property type="match status" value="1"/>
</dbReference>
<evidence type="ECO:0000256" key="4">
    <source>
        <dbReference type="ARBA" id="ARBA00022603"/>
    </source>
</evidence>
<comment type="subcellular location">
    <subcellularLocation>
        <location evidence="1">Cytoplasm</location>
    </subcellularLocation>
</comment>
<comment type="caution">
    <text evidence="8">The sequence shown here is derived from an EMBL/GenBank/DDBJ whole genome shotgun (WGS) entry which is preliminary data.</text>
</comment>
<keyword evidence="4 7" id="KW-0489">Methyltransferase</keyword>
<dbReference type="Proteomes" id="UP001479436">
    <property type="component" value="Unassembled WGS sequence"/>
</dbReference>
<evidence type="ECO:0000256" key="6">
    <source>
        <dbReference type="ARBA" id="ARBA00022691"/>
    </source>
</evidence>
<keyword evidence="3" id="KW-0963">Cytoplasm</keyword>
<proteinExistence type="inferred from homology"/>
<evidence type="ECO:0000313" key="9">
    <source>
        <dbReference type="Proteomes" id="UP001479436"/>
    </source>
</evidence>
<evidence type="ECO:0000256" key="7">
    <source>
        <dbReference type="RuleBase" id="RU003802"/>
    </source>
</evidence>
<protein>
    <recommendedName>
        <fullName evidence="7">Protein-L-isoaspartate O-methyltransferase</fullName>
        <ecNumber evidence="7">2.1.1.77</ecNumber>
    </recommendedName>
</protein>
<comment type="catalytic activity">
    <reaction evidence="7">
        <text>[protein]-L-isoaspartate + S-adenosyl-L-methionine = [protein]-L-isoaspartate alpha-methyl ester + S-adenosyl-L-homocysteine</text>
        <dbReference type="Rhea" id="RHEA:12705"/>
        <dbReference type="Rhea" id="RHEA-COMP:12143"/>
        <dbReference type="Rhea" id="RHEA-COMP:12144"/>
        <dbReference type="ChEBI" id="CHEBI:57856"/>
        <dbReference type="ChEBI" id="CHEBI:59789"/>
        <dbReference type="ChEBI" id="CHEBI:90596"/>
        <dbReference type="ChEBI" id="CHEBI:90598"/>
        <dbReference type="EC" id="2.1.1.77"/>
    </reaction>
</comment>
<dbReference type="InterPro" id="IPR000682">
    <property type="entry name" value="PCMT"/>
</dbReference>
<dbReference type="NCBIfam" id="TIGR00080">
    <property type="entry name" value="pimt"/>
    <property type="match status" value="1"/>
</dbReference>
<name>A0ABR2W9A8_9FUNG</name>
<evidence type="ECO:0000256" key="1">
    <source>
        <dbReference type="ARBA" id="ARBA00004496"/>
    </source>
</evidence>
<keyword evidence="5 7" id="KW-0808">Transferase</keyword>
<organism evidence="8 9">
    <name type="scientific">Basidiobolus ranarum</name>
    <dbReference type="NCBI Taxonomy" id="34480"/>
    <lineage>
        <taxon>Eukaryota</taxon>
        <taxon>Fungi</taxon>
        <taxon>Fungi incertae sedis</taxon>
        <taxon>Zoopagomycota</taxon>
        <taxon>Entomophthoromycotina</taxon>
        <taxon>Basidiobolomycetes</taxon>
        <taxon>Basidiobolales</taxon>
        <taxon>Basidiobolaceae</taxon>
        <taxon>Basidiobolus</taxon>
    </lineage>
</organism>
<dbReference type="EC" id="2.1.1.77" evidence="7"/>
<dbReference type="SUPFAM" id="SSF53335">
    <property type="entry name" value="S-adenosyl-L-methionine-dependent methyltransferases"/>
    <property type="match status" value="1"/>
</dbReference>
<dbReference type="InterPro" id="IPR029063">
    <property type="entry name" value="SAM-dependent_MTases_sf"/>
</dbReference>
<evidence type="ECO:0000256" key="5">
    <source>
        <dbReference type="ARBA" id="ARBA00022679"/>
    </source>
</evidence>
<evidence type="ECO:0000313" key="8">
    <source>
        <dbReference type="EMBL" id="KAK9727784.1"/>
    </source>
</evidence>
<dbReference type="PANTHER" id="PTHR11579:SF0">
    <property type="entry name" value="PROTEIN-L-ISOASPARTATE(D-ASPARTATE) O-METHYLTRANSFERASE"/>
    <property type="match status" value="1"/>
</dbReference>
<gene>
    <name evidence="8" type="ORF">K7432_001561</name>
</gene>
<reference evidence="8 9" key="1">
    <citation type="submission" date="2023-04" db="EMBL/GenBank/DDBJ databases">
        <title>Genome of Basidiobolus ranarum AG-B5.</title>
        <authorList>
            <person name="Stajich J.E."/>
            <person name="Carter-House D."/>
            <person name="Gryganskyi A."/>
        </authorList>
    </citation>
    <scope>NUCLEOTIDE SEQUENCE [LARGE SCALE GENOMIC DNA]</scope>
    <source>
        <strain evidence="8 9">AG-B5</strain>
    </source>
</reference>